<evidence type="ECO:0000256" key="1">
    <source>
        <dbReference type="SAM" id="MobiDB-lite"/>
    </source>
</evidence>
<feature type="compositionally biased region" description="Acidic residues" evidence="1">
    <location>
        <begin position="125"/>
        <end position="135"/>
    </location>
</feature>
<feature type="region of interest" description="Disordered" evidence="1">
    <location>
        <begin position="124"/>
        <end position="158"/>
    </location>
</feature>
<gene>
    <name evidence="2" type="ORF">R3P38DRAFT_3203087</name>
</gene>
<feature type="region of interest" description="Disordered" evidence="1">
    <location>
        <begin position="36"/>
        <end position="85"/>
    </location>
</feature>
<comment type="caution">
    <text evidence="2">The sequence shown here is derived from an EMBL/GenBank/DDBJ whole genome shotgun (WGS) entry which is preliminary data.</text>
</comment>
<feature type="compositionally biased region" description="Basic and acidic residues" evidence="1">
    <location>
        <begin position="51"/>
        <end position="64"/>
    </location>
</feature>
<reference evidence="2 3" key="1">
    <citation type="journal article" date="2024" name="J Genomics">
        <title>Draft genome sequencing and assembly of Favolaschia claudopus CIRM-BRFM 2984 isolated from oak limbs.</title>
        <authorList>
            <person name="Navarro D."/>
            <person name="Drula E."/>
            <person name="Chaduli D."/>
            <person name="Cazenave R."/>
            <person name="Ahrendt S."/>
            <person name="Wang J."/>
            <person name="Lipzen A."/>
            <person name="Daum C."/>
            <person name="Barry K."/>
            <person name="Grigoriev I.V."/>
            <person name="Favel A."/>
            <person name="Rosso M.N."/>
            <person name="Martin F."/>
        </authorList>
    </citation>
    <scope>NUCLEOTIDE SEQUENCE [LARGE SCALE GENOMIC DNA]</scope>
    <source>
        <strain evidence="2 3">CIRM-BRFM 2984</strain>
    </source>
</reference>
<accession>A0AAW0AUB4</accession>
<keyword evidence="3" id="KW-1185">Reference proteome</keyword>
<evidence type="ECO:0000313" key="2">
    <source>
        <dbReference type="EMBL" id="KAK7016264.1"/>
    </source>
</evidence>
<name>A0AAW0AUB4_9AGAR</name>
<feature type="region of interest" description="Disordered" evidence="1">
    <location>
        <begin position="384"/>
        <end position="408"/>
    </location>
</feature>
<protein>
    <submittedName>
        <fullName evidence="2">Uncharacterized protein</fullName>
    </submittedName>
</protein>
<feature type="compositionally biased region" description="Polar residues" evidence="1">
    <location>
        <begin position="384"/>
        <end position="398"/>
    </location>
</feature>
<sequence>MKLRRGITAEFSTLEVIRTHARQIWETDVSIREEETGIIEPASRPTCTAKPSREKRTPRCDRVRGNPSPTPARSDEKKNHNNGGPRCYSCGGNHLSTDKTCPNYSSSRVNLKTPRVAAQRLVESFSEEDTDDSFELSESSIDNTESEASDTTPRPSADLGDLLANEEAEHFHGMHPETEYIPQYHSMRVLDESQEAEDLESNISDYSFSELPPTSDAGDSNLTQEAKPLALNSWRLDGVRQAFVELSPFPFSVELPFSASPRWNKCHYCHKGKSDKLTNAYRTPSKRHEPNATGFASCVSYLTEPETEGERVNTPDLSPHTPRFGYNQGQICVVCQDCALVNRRVVATPTNGLNHDHEFSVCEHLTHIVIDPFCLDLPSSPNQGAIGESSHSSTTLSATEDDNHLPPGLENEEQAHFEGIPLNWLGDPDFESGTIIDVTSPPPVGVTSMEQEIQWFDKSRIRRGLRSLTALEVYVNQRWLNRYHTYTSESDQYSTDEGPITHTEVMDHPVDHPSFPSHYRAQLVLRKIRTLEIEEDRVS</sequence>
<evidence type="ECO:0000313" key="3">
    <source>
        <dbReference type="Proteomes" id="UP001362999"/>
    </source>
</evidence>
<dbReference type="Proteomes" id="UP001362999">
    <property type="component" value="Unassembled WGS sequence"/>
</dbReference>
<dbReference type="EMBL" id="JAWWNJ010000051">
    <property type="protein sequence ID" value="KAK7016264.1"/>
    <property type="molecule type" value="Genomic_DNA"/>
</dbReference>
<dbReference type="AlphaFoldDB" id="A0AAW0AUB4"/>
<proteinExistence type="predicted"/>
<organism evidence="2 3">
    <name type="scientific">Favolaschia claudopus</name>
    <dbReference type="NCBI Taxonomy" id="2862362"/>
    <lineage>
        <taxon>Eukaryota</taxon>
        <taxon>Fungi</taxon>
        <taxon>Dikarya</taxon>
        <taxon>Basidiomycota</taxon>
        <taxon>Agaricomycotina</taxon>
        <taxon>Agaricomycetes</taxon>
        <taxon>Agaricomycetidae</taxon>
        <taxon>Agaricales</taxon>
        <taxon>Marasmiineae</taxon>
        <taxon>Mycenaceae</taxon>
        <taxon>Favolaschia</taxon>
    </lineage>
</organism>